<dbReference type="STRING" id="54.SAMN02745121_09146"/>
<dbReference type="AlphaFoldDB" id="A0A1I2J3I2"/>
<sequence length="630" mass="70187">MIEPDQETIPVRMCNELVYCPRLFHLEHVQGIFVESADTIEGSGQHERAARRGKVKRRAVDPAASTPEPETLEALPWDAQIPRSMEFASPAWGVHGRLDLVELAGDEVVAVEAKRGAAPRSDRHRWNDHELPYRAWPPDVAQLGLYMALLRDAGLPCSEGRLFYRKDGTHTIITWSDDLERFLREVVHEARRLRLQTLPPEPLVDSPKCLGCSLHGVCLPDEHHALQAEELALRDREVRRILPGRDDRAVVHITRPGTLVRKDGDALVVCPRDEEPTRLLLKDIAHVAVYGPSQITEQCLQHLLVSGVPVSHHTGAGRLLGLTAPLLTQNIALRRAQYRCADDPARALAAARGLVVAKIRNQRTVLRRYARGIEQALDDELGDLPEWAAVDDDPAPSHEELAADRAGGESPAHDATANRPADDPRKRCGQALRDMRQALRRAEHAGEVNALRGHEGEAAAHYFAALPAILPAAWQRDFCGRSRRPPRDRVNALLSFGYALLIRDATAAAARVGLDPMLGFLHVAHPGRPALALDLVEPFRAAWVDTAVLRLIATRGIDRDDFVFSSAGVALTDRGRRALIAAYERRADELTTHPRFGYRMSYRRLLELEARVLGKWLVGEIDQFTPLWTR</sequence>
<evidence type="ECO:0000256" key="11">
    <source>
        <dbReference type="SAM" id="MobiDB-lite"/>
    </source>
</evidence>
<dbReference type="NCBIfam" id="TIGR00287">
    <property type="entry name" value="cas1"/>
    <property type="match status" value="1"/>
</dbReference>
<feature type="binding site" evidence="10">
    <location>
        <position position="455"/>
    </location>
    <ligand>
        <name>Mn(2+)</name>
        <dbReference type="ChEBI" id="CHEBI:29035"/>
    </ligand>
</feature>
<feature type="domain" description="DUF83" evidence="12">
    <location>
        <begin position="95"/>
        <end position="219"/>
    </location>
</feature>
<accession>A0A1I2J3I2</accession>
<evidence type="ECO:0000313" key="13">
    <source>
        <dbReference type="EMBL" id="SFF48588.1"/>
    </source>
</evidence>
<dbReference type="Gene3D" id="3.100.10.20">
    <property type="entry name" value="CRISPR-associated endonuclease Cas1, N-terminal domain"/>
    <property type="match status" value="1"/>
</dbReference>
<reference evidence="14" key="1">
    <citation type="submission" date="2016-10" db="EMBL/GenBank/DDBJ databases">
        <authorList>
            <person name="Varghese N."/>
            <person name="Submissions S."/>
        </authorList>
    </citation>
    <scope>NUCLEOTIDE SEQUENCE [LARGE SCALE GENOMIC DNA]</scope>
    <source>
        <strain evidence="14">ATCC 25963</strain>
    </source>
</reference>
<keyword evidence="5 10" id="KW-0460">Magnesium</keyword>
<dbReference type="EMBL" id="FOMX01000119">
    <property type="protein sequence ID" value="SFF48588.1"/>
    <property type="molecule type" value="Genomic_DNA"/>
</dbReference>
<feature type="compositionally biased region" description="Basic and acidic residues" evidence="11">
    <location>
        <begin position="395"/>
        <end position="407"/>
    </location>
</feature>
<proteinExistence type="inferred from homology"/>
<comment type="similarity">
    <text evidence="10">Belongs to the CRISPR-associated endonuclease Cas1 family.</text>
</comment>
<evidence type="ECO:0000256" key="4">
    <source>
        <dbReference type="ARBA" id="ARBA00022801"/>
    </source>
</evidence>
<evidence type="ECO:0000256" key="9">
    <source>
        <dbReference type="ARBA" id="ARBA00038592"/>
    </source>
</evidence>
<feature type="binding site" evidence="10">
    <location>
        <position position="522"/>
    </location>
    <ligand>
        <name>Mn(2+)</name>
        <dbReference type="ChEBI" id="CHEBI:29035"/>
    </ligand>
</feature>
<evidence type="ECO:0000256" key="5">
    <source>
        <dbReference type="ARBA" id="ARBA00022842"/>
    </source>
</evidence>
<organism evidence="13 14">
    <name type="scientific">Nannocystis exedens</name>
    <dbReference type="NCBI Taxonomy" id="54"/>
    <lineage>
        <taxon>Bacteria</taxon>
        <taxon>Pseudomonadati</taxon>
        <taxon>Myxococcota</taxon>
        <taxon>Polyangia</taxon>
        <taxon>Nannocystales</taxon>
        <taxon>Nannocystaceae</taxon>
        <taxon>Nannocystis</taxon>
    </lineage>
</organism>
<keyword evidence="4 10" id="KW-0378">Hydrolase</keyword>
<evidence type="ECO:0000256" key="2">
    <source>
        <dbReference type="ARBA" id="ARBA00022723"/>
    </source>
</evidence>
<evidence type="ECO:0000256" key="6">
    <source>
        <dbReference type="ARBA" id="ARBA00023118"/>
    </source>
</evidence>
<dbReference type="RefSeq" id="WP_096332373.1">
    <property type="nucleotide sequence ID" value="NZ_FOMX01000119.1"/>
</dbReference>
<evidence type="ECO:0000256" key="10">
    <source>
        <dbReference type="HAMAP-Rule" id="MF_01470"/>
    </source>
</evidence>
<gene>
    <name evidence="10" type="primary">cas1</name>
    <name evidence="13" type="ORF">SAMN02745121_09146</name>
</gene>
<evidence type="ECO:0000256" key="7">
    <source>
        <dbReference type="ARBA" id="ARBA00023125"/>
    </source>
</evidence>
<dbReference type="EC" id="3.1.-.-" evidence="10"/>
<dbReference type="CDD" id="cd09634">
    <property type="entry name" value="Cas1_I-II-III"/>
    <property type="match status" value="1"/>
</dbReference>
<feature type="binding site" evidence="10">
    <location>
        <position position="537"/>
    </location>
    <ligand>
        <name>Mn(2+)</name>
        <dbReference type="ChEBI" id="CHEBI:29035"/>
    </ligand>
</feature>
<comment type="cofactor">
    <cofactor evidence="10">
        <name>Mg(2+)</name>
        <dbReference type="ChEBI" id="CHEBI:18420"/>
    </cofactor>
    <cofactor evidence="10">
        <name>Mn(2+)</name>
        <dbReference type="ChEBI" id="CHEBI:29035"/>
    </cofactor>
</comment>
<comment type="function">
    <text evidence="10">CRISPR (clustered regularly interspaced short palindromic repeat), is an adaptive immune system that provides protection against mobile genetic elements (viruses, transposable elements and conjugative plasmids). CRISPR clusters contain spacers, sequences complementary to antecedent mobile elements, and target invading nucleic acids. CRISPR clusters are transcribed and processed into CRISPR RNA (crRNA). Acts as a dsDNA endonuclease. Involved in the integration of spacer DNA into the CRISPR cassette.</text>
</comment>
<protein>
    <recommendedName>
        <fullName evidence="10">CRISPR-associated endonuclease Cas1</fullName>
        <ecNumber evidence="10">3.1.-.-</ecNumber>
    </recommendedName>
</protein>
<dbReference type="InterPro" id="IPR011604">
    <property type="entry name" value="PDDEXK-like_dom_sf"/>
</dbReference>
<keyword evidence="3 10" id="KW-0255">Endonuclease</keyword>
<comment type="subunit">
    <text evidence="9 10">Homodimer, forms a heterotetramer with a Cas2 homodimer.</text>
</comment>
<keyword evidence="7 10" id="KW-0238">DNA-binding</keyword>
<keyword evidence="2 10" id="KW-0479">Metal-binding</keyword>
<feature type="region of interest" description="Disordered" evidence="11">
    <location>
        <begin position="386"/>
        <end position="427"/>
    </location>
</feature>
<dbReference type="GO" id="GO:0003677">
    <property type="term" value="F:DNA binding"/>
    <property type="evidence" value="ECO:0007669"/>
    <property type="project" value="UniProtKB-KW"/>
</dbReference>
<dbReference type="InterPro" id="IPR042211">
    <property type="entry name" value="CRISPR-assoc_Cas1_N"/>
</dbReference>
<dbReference type="Gene3D" id="3.90.320.10">
    <property type="match status" value="1"/>
</dbReference>
<evidence type="ECO:0000256" key="1">
    <source>
        <dbReference type="ARBA" id="ARBA00022722"/>
    </source>
</evidence>
<dbReference type="GO" id="GO:0051607">
    <property type="term" value="P:defense response to virus"/>
    <property type="evidence" value="ECO:0007669"/>
    <property type="project" value="UniProtKB-UniRule"/>
</dbReference>
<dbReference type="GO" id="GO:0046872">
    <property type="term" value="F:metal ion binding"/>
    <property type="evidence" value="ECO:0007669"/>
    <property type="project" value="UniProtKB-UniRule"/>
</dbReference>
<keyword evidence="8 10" id="KW-0464">Manganese</keyword>
<dbReference type="OrthoDB" id="9803119at2"/>
<evidence type="ECO:0000256" key="3">
    <source>
        <dbReference type="ARBA" id="ARBA00022759"/>
    </source>
</evidence>
<dbReference type="GO" id="GO:0043571">
    <property type="term" value="P:maintenance of CRISPR repeat elements"/>
    <property type="evidence" value="ECO:0007669"/>
    <property type="project" value="UniProtKB-UniRule"/>
</dbReference>
<dbReference type="Pfam" id="PF01930">
    <property type="entry name" value="Cas_Cas4"/>
    <property type="match status" value="1"/>
</dbReference>
<dbReference type="Proteomes" id="UP000199400">
    <property type="component" value="Unassembled WGS sequence"/>
</dbReference>
<evidence type="ECO:0000256" key="8">
    <source>
        <dbReference type="ARBA" id="ARBA00023211"/>
    </source>
</evidence>
<keyword evidence="1 10" id="KW-0540">Nuclease</keyword>
<evidence type="ECO:0000313" key="14">
    <source>
        <dbReference type="Proteomes" id="UP000199400"/>
    </source>
</evidence>
<dbReference type="InterPro" id="IPR022765">
    <property type="entry name" value="Dna2/Cas4_DUF83"/>
</dbReference>
<dbReference type="HAMAP" id="MF_01470">
    <property type="entry name" value="Cas1"/>
    <property type="match status" value="1"/>
</dbReference>
<dbReference type="InterPro" id="IPR050646">
    <property type="entry name" value="Cas1"/>
</dbReference>
<dbReference type="GO" id="GO:0004519">
    <property type="term" value="F:endonuclease activity"/>
    <property type="evidence" value="ECO:0007669"/>
    <property type="project" value="UniProtKB-UniRule"/>
</dbReference>
<dbReference type="InterPro" id="IPR042206">
    <property type="entry name" value="CRISPR-assoc_Cas1_C"/>
</dbReference>
<name>A0A1I2J3I2_9BACT</name>
<dbReference type="InterPro" id="IPR002729">
    <property type="entry name" value="CRISPR-assoc_Cas1"/>
</dbReference>
<dbReference type="PANTHER" id="PTHR34353:SF2">
    <property type="entry name" value="CRISPR-ASSOCIATED ENDONUCLEASE CAS1 1"/>
    <property type="match status" value="1"/>
</dbReference>
<keyword evidence="14" id="KW-1185">Reference proteome</keyword>
<keyword evidence="6 10" id="KW-0051">Antiviral defense</keyword>
<evidence type="ECO:0000259" key="12">
    <source>
        <dbReference type="Pfam" id="PF01930"/>
    </source>
</evidence>
<feature type="region of interest" description="Disordered" evidence="11">
    <location>
        <begin position="40"/>
        <end position="69"/>
    </location>
</feature>
<dbReference type="Gene3D" id="1.20.120.920">
    <property type="entry name" value="CRISPR-associated endonuclease Cas1, C-terminal domain"/>
    <property type="match status" value="1"/>
</dbReference>
<dbReference type="Pfam" id="PF01867">
    <property type="entry name" value="Cas_Cas1"/>
    <property type="match status" value="2"/>
</dbReference>
<dbReference type="GO" id="GO:0016787">
    <property type="term" value="F:hydrolase activity"/>
    <property type="evidence" value="ECO:0007669"/>
    <property type="project" value="UniProtKB-KW"/>
</dbReference>
<dbReference type="PANTHER" id="PTHR34353">
    <property type="entry name" value="CRISPR-ASSOCIATED ENDONUCLEASE CAS1 1"/>
    <property type="match status" value="1"/>
</dbReference>